<evidence type="ECO:0000256" key="10">
    <source>
        <dbReference type="ARBA" id="ARBA00022691"/>
    </source>
</evidence>
<keyword evidence="20" id="KW-1185">Reference proteome</keyword>
<evidence type="ECO:0000256" key="5">
    <source>
        <dbReference type="ARBA" id="ARBA00012807"/>
    </source>
</evidence>
<feature type="binding site" evidence="15 16">
    <location>
        <begin position="130"/>
        <end position="135"/>
    </location>
    <ligand>
        <name>S-adenosyl-L-methionine</name>
        <dbReference type="ChEBI" id="CHEBI:59789"/>
    </ligand>
</feature>
<evidence type="ECO:0000256" key="14">
    <source>
        <dbReference type="ARBA" id="ARBA00047783"/>
    </source>
</evidence>
<proteinExistence type="inferred from homology"/>
<organism evidence="19 20">
    <name type="scientific">Phototrophicus methaneseepsis</name>
    <dbReference type="NCBI Taxonomy" id="2710758"/>
    <lineage>
        <taxon>Bacteria</taxon>
        <taxon>Bacillati</taxon>
        <taxon>Chloroflexota</taxon>
        <taxon>Candidatus Thermofontia</taxon>
        <taxon>Phototrophicales</taxon>
        <taxon>Phototrophicaceae</taxon>
        <taxon>Phototrophicus</taxon>
    </lineage>
</organism>
<dbReference type="SUPFAM" id="SSF75217">
    <property type="entry name" value="alpha/beta knot"/>
    <property type="match status" value="1"/>
</dbReference>
<evidence type="ECO:0000256" key="3">
    <source>
        <dbReference type="ARBA" id="ARBA00007630"/>
    </source>
</evidence>
<dbReference type="Pfam" id="PF01746">
    <property type="entry name" value="tRNA_m1G_MT"/>
    <property type="match status" value="1"/>
</dbReference>
<evidence type="ECO:0000256" key="15">
    <source>
        <dbReference type="HAMAP-Rule" id="MF_00605"/>
    </source>
</evidence>
<dbReference type="EMBL" id="CP062983">
    <property type="protein sequence ID" value="QPC85101.1"/>
    <property type="molecule type" value="Genomic_DNA"/>
</dbReference>
<evidence type="ECO:0000256" key="17">
    <source>
        <dbReference type="RuleBase" id="RU003464"/>
    </source>
</evidence>
<dbReference type="GO" id="GO:0052906">
    <property type="term" value="F:tRNA (guanine(37)-N1)-methyltransferase activity"/>
    <property type="evidence" value="ECO:0007669"/>
    <property type="project" value="UniProtKB-UniRule"/>
</dbReference>
<evidence type="ECO:0000256" key="1">
    <source>
        <dbReference type="ARBA" id="ARBA00002634"/>
    </source>
</evidence>
<comment type="subcellular location">
    <subcellularLocation>
        <location evidence="2 15 17">Cytoplasm</location>
    </subcellularLocation>
</comment>
<dbReference type="Gene3D" id="1.10.1270.20">
    <property type="entry name" value="tRNA(m1g37)methyltransferase, domain 2"/>
    <property type="match status" value="1"/>
</dbReference>
<evidence type="ECO:0000313" key="19">
    <source>
        <dbReference type="EMBL" id="QPC85101.1"/>
    </source>
</evidence>
<dbReference type="Proteomes" id="UP000594468">
    <property type="component" value="Chromosome"/>
</dbReference>
<keyword evidence="7 15" id="KW-0963">Cytoplasm</keyword>
<gene>
    <name evidence="15 19" type="primary">trmD</name>
    <name evidence="19" type="ORF">G4Y79_02310</name>
</gene>
<reference evidence="19 20" key="1">
    <citation type="submission" date="2020-02" db="EMBL/GenBank/DDBJ databases">
        <authorList>
            <person name="Zheng R.K."/>
            <person name="Sun C.M."/>
        </authorList>
    </citation>
    <scope>NUCLEOTIDE SEQUENCE [LARGE SCALE GENOMIC DNA]</scope>
    <source>
        <strain evidence="20">rifampicinis</strain>
    </source>
</reference>
<dbReference type="PIRSF" id="PIRSF000386">
    <property type="entry name" value="tRNA_mtase"/>
    <property type="match status" value="1"/>
</dbReference>
<evidence type="ECO:0000256" key="11">
    <source>
        <dbReference type="ARBA" id="ARBA00022694"/>
    </source>
</evidence>
<dbReference type="InterPro" id="IPR029028">
    <property type="entry name" value="Alpha/beta_knot_MTases"/>
</dbReference>
<dbReference type="HAMAP" id="MF_00605">
    <property type="entry name" value="TrmD"/>
    <property type="match status" value="1"/>
</dbReference>
<dbReference type="InterPro" id="IPR016009">
    <property type="entry name" value="tRNA_MeTrfase_TRMD/TRM10"/>
</dbReference>
<accession>A0A7S8EDS0</accession>
<feature type="domain" description="tRNA methyltransferase TRMD/TRM10-type" evidence="18">
    <location>
        <begin position="1"/>
        <end position="222"/>
    </location>
</feature>
<evidence type="ECO:0000256" key="6">
    <source>
        <dbReference type="ARBA" id="ARBA00014679"/>
    </source>
</evidence>
<dbReference type="PANTHER" id="PTHR46417">
    <property type="entry name" value="TRNA (GUANINE-N(1)-)-METHYLTRANSFERASE"/>
    <property type="match status" value="1"/>
</dbReference>
<evidence type="ECO:0000256" key="12">
    <source>
        <dbReference type="ARBA" id="ARBA00029736"/>
    </source>
</evidence>
<keyword evidence="9 15" id="KW-0808">Transferase</keyword>
<sequence length="256" mass="28457">MRVDILTLFPGMFAPMHESMMWKAQDRGLLDFHTHDIRDWTTDRHRTVDDTPYGGGGGMVLKADILVPAIEATRGETNAPVILMSPQGRVFKHEIAHELAQHEHLVIVCGHYEGFDERIRALVATDEISIGDYVLTSGELAAMVVVDAVVRLLPGVLGAETGAETDSHADGLLEGPHYTRPAEFRGLGVPDVLKSGNHGAVDAWRREQALRRTWEKRPDLLERAPITDKERALLARWELERTFDTQIAPDGDDDAT</sequence>
<evidence type="ECO:0000256" key="7">
    <source>
        <dbReference type="ARBA" id="ARBA00022490"/>
    </source>
</evidence>
<dbReference type="AlphaFoldDB" id="A0A7S8EDS0"/>
<dbReference type="FunFam" id="1.10.1270.20:FF:000001">
    <property type="entry name" value="tRNA (guanine-N(1)-)-methyltransferase"/>
    <property type="match status" value="1"/>
</dbReference>
<dbReference type="InterPro" id="IPR023148">
    <property type="entry name" value="tRNA_m1G_MeTrfase_C_sf"/>
</dbReference>
<dbReference type="InterPro" id="IPR029026">
    <property type="entry name" value="tRNA_m1G_MTases_N"/>
</dbReference>
<dbReference type="PANTHER" id="PTHR46417:SF1">
    <property type="entry name" value="TRNA (GUANINE-N(1)-)-METHYLTRANSFERASE"/>
    <property type="match status" value="1"/>
</dbReference>
<evidence type="ECO:0000256" key="9">
    <source>
        <dbReference type="ARBA" id="ARBA00022679"/>
    </source>
</evidence>
<evidence type="ECO:0000259" key="18">
    <source>
        <dbReference type="Pfam" id="PF01746"/>
    </source>
</evidence>
<evidence type="ECO:0000256" key="16">
    <source>
        <dbReference type="PIRSR" id="PIRSR000386-1"/>
    </source>
</evidence>
<dbReference type="FunFam" id="3.40.1280.10:FF:000001">
    <property type="entry name" value="tRNA (guanine-N(1)-)-methyltransferase"/>
    <property type="match status" value="1"/>
</dbReference>
<keyword evidence="8 15" id="KW-0489">Methyltransferase</keyword>
<comment type="function">
    <text evidence="1 15 17">Specifically methylates guanosine-37 in various tRNAs.</text>
</comment>
<dbReference type="GO" id="GO:0002939">
    <property type="term" value="P:tRNA N1-guanine methylation"/>
    <property type="evidence" value="ECO:0007669"/>
    <property type="project" value="TreeGrafter"/>
</dbReference>
<name>A0A7S8EDS0_9CHLR</name>
<dbReference type="InterPro" id="IPR002649">
    <property type="entry name" value="tRNA_m1G_MeTrfase_TrmD"/>
</dbReference>
<dbReference type="Gene3D" id="3.40.1280.10">
    <property type="match status" value="1"/>
</dbReference>
<feature type="binding site" evidence="15 16">
    <location>
        <position position="110"/>
    </location>
    <ligand>
        <name>S-adenosyl-L-methionine</name>
        <dbReference type="ChEBI" id="CHEBI:59789"/>
    </ligand>
</feature>
<dbReference type="CDD" id="cd18080">
    <property type="entry name" value="TrmD-like"/>
    <property type="match status" value="1"/>
</dbReference>
<comment type="similarity">
    <text evidence="3 15 17">Belongs to the RNA methyltransferase TrmD family.</text>
</comment>
<dbReference type="EC" id="2.1.1.228" evidence="5 15"/>
<dbReference type="NCBIfam" id="TIGR00088">
    <property type="entry name" value="trmD"/>
    <property type="match status" value="1"/>
</dbReference>
<dbReference type="KEGG" id="pmet:G4Y79_02310"/>
<evidence type="ECO:0000313" key="20">
    <source>
        <dbReference type="Proteomes" id="UP000594468"/>
    </source>
</evidence>
<dbReference type="GO" id="GO:0005829">
    <property type="term" value="C:cytosol"/>
    <property type="evidence" value="ECO:0007669"/>
    <property type="project" value="TreeGrafter"/>
</dbReference>
<keyword evidence="11 15" id="KW-0819">tRNA processing</keyword>
<dbReference type="NCBIfam" id="NF000648">
    <property type="entry name" value="PRK00026.1"/>
    <property type="match status" value="1"/>
</dbReference>
<comment type="subunit">
    <text evidence="4 15 17">Homodimer.</text>
</comment>
<evidence type="ECO:0000256" key="13">
    <source>
        <dbReference type="ARBA" id="ARBA00033392"/>
    </source>
</evidence>
<comment type="catalytic activity">
    <reaction evidence="14 15 17">
        <text>guanosine(37) in tRNA + S-adenosyl-L-methionine = N(1)-methylguanosine(37) in tRNA + S-adenosyl-L-homocysteine + H(+)</text>
        <dbReference type="Rhea" id="RHEA:36899"/>
        <dbReference type="Rhea" id="RHEA-COMP:10145"/>
        <dbReference type="Rhea" id="RHEA-COMP:10147"/>
        <dbReference type="ChEBI" id="CHEBI:15378"/>
        <dbReference type="ChEBI" id="CHEBI:57856"/>
        <dbReference type="ChEBI" id="CHEBI:59789"/>
        <dbReference type="ChEBI" id="CHEBI:73542"/>
        <dbReference type="ChEBI" id="CHEBI:74269"/>
        <dbReference type="EC" id="2.1.1.228"/>
    </reaction>
</comment>
<evidence type="ECO:0000256" key="2">
    <source>
        <dbReference type="ARBA" id="ARBA00004496"/>
    </source>
</evidence>
<dbReference type="RefSeq" id="WP_195173164.1">
    <property type="nucleotide sequence ID" value="NZ_CP062983.1"/>
</dbReference>
<evidence type="ECO:0000256" key="8">
    <source>
        <dbReference type="ARBA" id="ARBA00022603"/>
    </source>
</evidence>
<evidence type="ECO:0000256" key="4">
    <source>
        <dbReference type="ARBA" id="ARBA00011738"/>
    </source>
</evidence>
<keyword evidence="10 15" id="KW-0949">S-adenosyl-L-methionine</keyword>
<protein>
    <recommendedName>
        <fullName evidence="6 15">tRNA (guanine-N(1)-)-methyltransferase</fullName>
        <ecNumber evidence="5 15">2.1.1.228</ecNumber>
    </recommendedName>
    <alternativeName>
        <fullName evidence="12 15">M1G-methyltransferase</fullName>
    </alternativeName>
    <alternativeName>
        <fullName evidence="13 15">tRNA [GM37] methyltransferase</fullName>
    </alternativeName>
</protein>